<dbReference type="InterPro" id="IPR019301">
    <property type="entry name" value="Flagellar_prot_FlgJ_N"/>
</dbReference>
<dbReference type="EMBL" id="BMPO01000001">
    <property type="protein sequence ID" value="GGJ80547.1"/>
    <property type="molecule type" value="Genomic_DNA"/>
</dbReference>
<evidence type="ECO:0000313" key="5">
    <source>
        <dbReference type="EMBL" id="GGJ80547.1"/>
    </source>
</evidence>
<dbReference type="InterPro" id="IPR051056">
    <property type="entry name" value="Glycosyl_Hydrolase_73"/>
</dbReference>
<evidence type="ECO:0000259" key="4">
    <source>
        <dbReference type="SMART" id="SM00047"/>
    </source>
</evidence>
<reference evidence="5" key="2">
    <citation type="submission" date="2020-09" db="EMBL/GenBank/DDBJ databases">
        <authorList>
            <person name="Sun Q."/>
            <person name="Ohkuma M."/>
        </authorList>
    </citation>
    <scope>NUCLEOTIDE SEQUENCE</scope>
    <source>
        <strain evidence="5">JCM 30078</strain>
    </source>
</reference>
<dbReference type="AlphaFoldDB" id="A0A917PJ04"/>
<dbReference type="GO" id="GO:0004040">
    <property type="term" value="F:amidase activity"/>
    <property type="evidence" value="ECO:0007669"/>
    <property type="project" value="InterPro"/>
</dbReference>
<dbReference type="Proteomes" id="UP000635983">
    <property type="component" value="Unassembled WGS sequence"/>
</dbReference>
<feature type="compositionally biased region" description="Basic and acidic residues" evidence="3">
    <location>
        <begin position="27"/>
        <end position="37"/>
    </location>
</feature>
<keyword evidence="2 5" id="KW-0378">Hydrolase</keyword>
<organism evidence="5 6">
    <name type="scientific">Pseudomonas matsuisoli</name>
    <dbReference type="NCBI Taxonomy" id="1515666"/>
    <lineage>
        <taxon>Bacteria</taxon>
        <taxon>Pseudomonadati</taxon>
        <taxon>Pseudomonadota</taxon>
        <taxon>Gammaproteobacteria</taxon>
        <taxon>Pseudomonadales</taxon>
        <taxon>Pseudomonadaceae</taxon>
        <taxon>Pseudomonas</taxon>
    </lineage>
</organism>
<dbReference type="InterPro" id="IPR002901">
    <property type="entry name" value="MGlyc_endo_b_GlcNAc-like_dom"/>
</dbReference>
<gene>
    <name evidence="5" type="primary">flgJ</name>
    <name evidence="5" type="ORF">GCM10009304_02870</name>
</gene>
<evidence type="ECO:0000256" key="1">
    <source>
        <dbReference type="ARBA" id="ARBA00022795"/>
    </source>
</evidence>
<feature type="region of interest" description="Disordered" evidence="3">
    <location>
        <begin position="1"/>
        <end position="37"/>
    </location>
</feature>
<evidence type="ECO:0000256" key="2">
    <source>
        <dbReference type="ARBA" id="ARBA00022801"/>
    </source>
</evidence>
<comment type="caution">
    <text evidence="5">The sequence shown here is derived from an EMBL/GenBank/DDBJ whole genome shotgun (WGS) entry which is preliminary data.</text>
</comment>
<name>A0A917PJ04_9PSED</name>
<protein>
    <submittedName>
        <fullName evidence="5">Peptidoglycan hydrolase FlgJ</fullName>
    </submittedName>
</protein>
<dbReference type="PANTHER" id="PTHR33308">
    <property type="entry name" value="PEPTIDOGLYCAN HYDROLASE FLGJ"/>
    <property type="match status" value="1"/>
</dbReference>
<evidence type="ECO:0000313" key="6">
    <source>
        <dbReference type="Proteomes" id="UP000635983"/>
    </source>
</evidence>
<dbReference type="Gene3D" id="1.10.530.10">
    <property type="match status" value="1"/>
</dbReference>
<dbReference type="InterPro" id="IPR023346">
    <property type="entry name" value="Lysozyme-like_dom_sf"/>
</dbReference>
<dbReference type="Gene3D" id="2.10.70.40">
    <property type="entry name" value="peptidoglycan hydrolase"/>
    <property type="match status" value="1"/>
</dbReference>
<dbReference type="SUPFAM" id="SSF53955">
    <property type="entry name" value="Lysozyme-like"/>
    <property type="match status" value="1"/>
</dbReference>
<feature type="compositionally biased region" description="Polar residues" evidence="3">
    <location>
        <begin position="9"/>
        <end position="19"/>
    </location>
</feature>
<accession>A0A917PJ04</accession>
<proteinExistence type="predicted"/>
<evidence type="ECO:0000256" key="3">
    <source>
        <dbReference type="SAM" id="MobiDB-lite"/>
    </source>
</evidence>
<keyword evidence="1" id="KW-1005">Bacterial flagellum biogenesis</keyword>
<dbReference type="GO" id="GO:0044781">
    <property type="term" value="P:bacterial-type flagellum organization"/>
    <property type="evidence" value="ECO:0007669"/>
    <property type="project" value="UniProtKB-KW"/>
</dbReference>
<dbReference type="PANTHER" id="PTHR33308:SF9">
    <property type="entry name" value="PEPTIDOGLYCAN HYDROLASE FLGJ"/>
    <property type="match status" value="1"/>
</dbReference>
<dbReference type="Pfam" id="PF10135">
    <property type="entry name" value="Rod-binding"/>
    <property type="match status" value="1"/>
</dbReference>
<dbReference type="GO" id="GO:0071973">
    <property type="term" value="P:bacterial-type flagellum-dependent cell motility"/>
    <property type="evidence" value="ECO:0007669"/>
    <property type="project" value="TreeGrafter"/>
</dbReference>
<reference evidence="5" key="1">
    <citation type="journal article" date="2014" name="Int. J. Syst. Evol. Microbiol.">
        <title>Complete genome sequence of Corynebacterium casei LMG S-19264T (=DSM 44701T), isolated from a smear-ripened cheese.</title>
        <authorList>
            <consortium name="US DOE Joint Genome Institute (JGI-PGF)"/>
            <person name="Walter F."/>
            <person name="Albersmeier A."/>
            <person name="Kalinowski J."/>
            <person name="Ruckert C."/>
        </authorList>
    </citation>
    <scope>NUCLEOTIDE SEQUENCE</scope>
    <source>
        <strain evidence="5">JCM 30078</strain>
    </source>
</reference>
<feature type="domain" description="Mannosyl-glycoprotein endo-beta-N-acetylglucosamidase-like" evidence="4">
    <location>
        <begin position="268"/>
        <end position="425"/>
    </location>
</feature>
<dbReference type="SMART" id="SM00047">
    <property type="entry name" value="LYZ2"/>
    <property type="match status" value="1"/>
</dbReference>
<dbReference type="Pfam" id="PF01832">
    <property type="entry name" value="Glucosaminidase"/>
    <property type="match status" value="1"/>
</dbReference>
<dbReference type="RefSeq" id="WP_188981355.1">
    <property type="nucleotide sequence ID" value="NZ_BMPO01000001.1"/>
</dbReference>
<keyword evidence="6" id="KW-1185">Reference proteome</keyword>
<sequence>MDSRLGGSYSATDSGTFTDLNRLAQMKGKDKDSPENVKKVAQEFESLFLNQMMKSMREANQALADEDSPFSSGTVKQYQDMYDQQMSVSLSRENGGIGLADVLERQMSKTANGIGRKNPFAQVAETAAATAPASSVANTAKAEVATKTEVASVNAQSLRTSARPAPVDSGRDDSLRMNQRRLALPGNIAERIAARIVPEAGENVLENRSIAEQIRTQWSKQAETNPLAESDAGRYQVAAPQRIFLTDTAANDTVAKKAADAEAVAVTSSKMRFSSRDEFVQTMLPMAEAAAKRIGVDPRYLVAQAALETGWGKHMVKTSDGSSANNLFGIKSHGWGGNNAVANTQEYVNGRAVTEKASFRAYDSYQESFHDYVSFLQSNGRYSNALKTNGNSEQFTRELQKAGYATDPQYARKINQIARNMDTYQSIQMLAQAGTGTQRL</sequence>